<name>A0A1C4GVV4_9GAMM</name>
<evidence type="ECO:0000313" key="4">
    <source>
        <dbReference type="EMBL" id="SCC72302.1"/>
    </source>
</evidence>
<evidence type="ECO:0000313" key="5">
    <source>
        <dbReference type="Proteomes" id="UP000243661"/>
    </source>
</evidence>
<dbReference type="EMBL" id="JBJXCW010000001">
    <property type="protein sequence ID" value="MFN0296154.1"/>
    <property type="molecule type" value="Genomic_DNA"/>
</dbReference>
<dbReference type="Proteomes" id="UP001632339">
    <property type="component" value="Unassembled WGS sequence"/>
</dbReference>
<evidence type="ECO:0000259" key="1">
    <source>
        <dbReference type="Pfam" id="PF13622"/>
    </source>
</evidence>
<organism evidence="4 5">
    <name type="scientific">Acinetobacter albensis</name>
    <dbReference type="NCBI Taxonomy" id="1673609"/>
    <lineage>
        <taxon>Bacteria</taxon>
        <taxon>Pseudomonadati</taxon>
        <taxon>Pseudomonadota</taxon>
        <taxon>Gammaproteobacteria</taxon>
        <taxon>Moraxellales</taxon>
        <taxon>Moraxellaceae</taxon>
        <taxon>Acinetobacter</taxon>
    </lineage>
</organism>
<sequence length="264" mass="29864">MSLSQLFTEIEQTEWVNIPSGWLQGRTIYGGLVAGILMHKALITIADSAKYLLSTSITFVGPVQESKARLTAEILRQGKSVTTIEVRLWQDEAVQSILIASFGTQRASSIQVHQECIAPDYPAPEHLVKPLQHEAMPQCYRQFDVSWAEGQYPCTASETPDFGGWCRFNPEQHENREFSVADLMILMDIWPPGVLPMFKTLAPASSLTWHVTYVHPVQHQLQDWFKYKVFTDYAADGYSTESAHLWDAENRLIAISRQTVTVFS</sequence>
<feature type="domain" description="Acyl-CoA thioesterase-like C-terminal" evidence="2">
    <location>
        <begin position="131"/>
        <end position="262"/>
    </location>
</feature>
<dbReference type="AlphaFoldDB" id="A0A1C4GVV4"/>
<feature type="domain" description="Acyl-CoA thioesterase-like N-terminal HotDog" evidence="1">
    <location>
        <begin position="19"/>
        <end position="102"/>
    </location>
</feature>
<protein>
    <submittedName>
        <fullName evidence="4">Acyl-CoA thioesterase</fullName>
    </submittedName>
    <submittedName>
        <fullName evidence="3">Thioesterase family protein</fullName>
    </submittedName>
</protein>
<accession>A0A1C4GVV4</accession>
<dbReference type="InterPro" id="IPR042171">
    <property type="entry name" value="Acyl-CoA_hotdog"/>
</dbReference>
<dbReference type="PANTHER" id="PTHR38110:SF1">
    <property type="entry name" value="THIOESTERASE DOMAIN-CONTAINING PROTEIN"/>
    <property type="match status" value="1"/>
</dbReference>
<dbReference type="SUPFAM" id="SSF54637">
    <property type="entry name" value="Thioesterase/thiol ester dehydrase-isomerase"/>
    <property type="match status" value="2"/>
</dbReference>
<dbReference type="Pfam" id="PF13622">
    <property type="entry name" value="4HBT_3"/>
    <property type="match status" value="1"/>
</dbReference>
<dbReference type="InterPro" id="IPR049450">
    <property type="entry name" value="ACOT8-like_C"/>
</dbReference>
<keyword evidence="6" id="KW-1185">Reference proteome</keyword>
<dbReference type="InterPro" id="IPR029069">
    <property type="entry name" value="HotDog_dom_sf"/>
</dbReference>
<dbReference type="InterPro" id="IPR049449">
    <property type="entry name" value="TesB_ACOT8-like_N"/>
</dbReference>
<dbReference type="Proteomes" id="UP000243661">
    <property type="component" value="Unassembled WGS sequence"/>
</dbReference>
<dbReference type="OrthoDB" id="7059210at2"/>
<dbReference type="Gene3D" id="2.40.160.210">
    <property type="entry name" value="Acyl-CoA thioesterase, double hotdog domain"/>
    <property type="match status" value="1"/>
</dbReference>
<evidence type="ECO:0000259" key="2">
    <source>
        <dbReference type="Pfam" id="PF20789"/>
    </source>
</evidence>
<dbReference type="RefSeq" id="WP_092720163.1">
    <property type="nucleotide sequence ID" value="NZ_FMBK01000008.1"/>
</dbReference>
<evidence type="ECO:0000313" key="3">
    <source>
        <dbReference type="EMBL" id="MFN0296154.1"/>
    </source>
</evidence>
<gene>
    <name evidence="3" type="ORF">ACKVE0_01160</name>
    <name evidence="4" type="ORF">GA0116959_108159</name>
</gene>
<reference evidence="3 6" key="2">
    <citation type="submission" date="2024-12" db="EMBL/GenBank/DDBJ databases">
        <title>C001-4G Acinetobacter sp. assembled genome.</title>
        <authorList>
            <person name="D'Arcy K."/>
            <person name="Kingdon A.D.H."/>
            <person name="Breen A."/>
            <person name="Mckeown C."/>
            <person name="Allman E."/>
            <person name="Sharma P."/>
            <person name="Mcleman A."/>
            <person name="Roberts A.P."/>
        </authorList>
    </citation>
    <scope>NUCLEOTIDE SEQUENCE [LARGE SCALE GENOMIC DNA]</scope>
    <source>
        <strain evidence="3 6">C1-4G</strain>
    </source>
</reference>
<dbReference type="InterPro" id="IPR052389">
    <property type="entry name" value="Sec_Metab_Biosynth-Assoc"/>
</dbReference>
<dbReference type="Pfam" id="PF20789">
    <property type="entry name" value="4HBT_3C"/>
    <property type="match status" value="1"/>
</dbReference>
<evidence type="ECO:0000313" key="6">
    <source>
        <dbReference type="Proteomes" id="UP001632339"/>
    </source>
</evidence>
<proteinExistence type="predicted"/>
<reference evidence="4 5" key="1">
    <citation type="submission" date="2016-08" db="EMBL/GenBank/DDBJ databases">
        <authorList>
            <person name="Seilhamer J.J."/>
        </authorList>
    </citation>
    <scope>NUCLEOTIDE SEQUENCE [LARGE SCALE GENOMIC DNA]</scope>
    <source>
        <strain evidence="4 5">ANC 4874</strain>
    </source>
</reference>
<dbReference type="PANTHER" id="PTHR38110">
    <property type="entry name" value="CHROMOSOME 23, WHOLE GENOME SHOTGUN SEQUENCE"/>
    <property type="match status" value="1"/>
</dbReference>
<dbReference type="EMBL" id="FMBK01000008">
    <property type="protein sequence ID" value="SCC72302.1"/>
    <property type="molecule type" value="Genomic_DNA"/>
</dbReference>